<keyword evidence="1" id="KW-0175">Coiled coil</keyword>
<dbReference type="EMBL" id="WWCM01000024">
    <property type="protein sequence ID" value="MYM41856.1"/>
    <property type="molecule type" value="Genomic_DNA"/>
</dbReference>
<dbReference type="PANTHER" id="PTHR36153">
    <property type="entry name" value="INNER MEMBRANE PROTEIN-RELATED"/>
    <property type="match status" value="1"/>
</dbReference>
<keyword evidence="3" id="KW-1133">Transmembrane helix</keyword>
<dbReference type="InterPro" id="IPR025743">
    <property type="entry name" value="TssM1_N"/>
</dbReference>
<dbReference type="Pfam" id="PF14331">
    <property type="entry name" value="IcmF-related_N"/>
    <property type="match status" value="1"/>
</dbReference>
<dbReference type="RefSeq" id="WP_161041119.1">
    <property type="nucleotide sequence ID" value="NZ_WWCM01000024.1"/>
</dbReference>
<feature type="domain" description="Type VI secretion system component TssM1 N-terminal" evidence="6">
    <location>
        <begin position="186"/>
        <end position="441"/>
    </location>
</feature>
<feature type="domain" description="IcmF-related" evidence="5">
    <location>
        <begin position="490"/>
        <end position="828"/>
    </location>
</feature>
<dbReference type="PANTHER" id="PTHR36153:SF1">
    <property type="entry name" value="TYPE VI SECRETION SYSTEM COMPONENT TSSM1"/>
    <property type="match status" value="1"/>
</dbReference>
<accession>A0ABW9VQK4</accession>
<dbReference type="InterPro" id="IPR053156">
    <property type="entry name" value="T6SS_TssM-like"/>
</dbReference>
<dbReference type="InterPro" id="IPR009612">
    <property type="entry name" value="IcmF-rel"/>
</dbReference>
<evidence type="ECO:0000313" key="8">
    <source>
        <dbReference type="EMBL" id="MYM41856.1"/>
    </source>
</evidence>
<gene>
    <name evidence="8" type="primary">tssM</name>
    <name evidence="8" type="ORF">GTP27_21355</name>
</gene>
<protein>
    <submittedName>
        <fullName evidence="8">Type VI secretion system membrane subunit TssM</fullName>
    </submittedName>
</protein>
<feature type="transmembrane region" description="Helical" evidence="3">
    <location>
        <begin position="436"/>
        <end position="457"/>
    </location>
</feature>
<sequence length="1225" mass="135257">MMRRLWYFLTEPRQLALAGLAAAMAVCFVGAQLLELALLWAVLAVLLLVLGALLVWLWRRRHAARETAQLASAIGDAASGQESLQQERSGEELRQLREALLKAIATLRSSRLGAVSGQRALYELPWYMVIGNPAAGKSTAIANSGLQFPVAEGKVLQGVGGTRQCDWFFTTEGILLDTAGRYSVQDEHRPEWYGFLDLLRKHRQRAPINGILIAVSIAELRAADPAAGIQLARSLRKRVQDLIERLQVFAPVYVVFTKADLIAGFGDFFASTERSERERVWGATMPYKRKSASQQIMAFFDQSFDELCAGLKDLSIANMSQQRRERMAPGIFTFPQEFATIRAPLRAFLATLFEENPYQFKPVFRGYYFTSALQEGQSDSAQAQRLAQRYALGRADVPRTQEAGQSGYFLLQLFRQVIFADKDLVSHYASRRRVRLSYAVFFVAVLLLGTALGGWSWSYLSNRQLVNNVQADLDKVLRLQDKRIDLQARLEALEILQDRLEQLERYRNDRPWSLRFGLYQGELLEQKLRAEYFAGVRQIMLAPVVANLEALLAEMNAHADQLQLAPAPTAGTTGRQFQDASPLNVDDSYNALKSYLMLADPSHAEAGHLNDQLTRYWRGWLESNRGNMTREQLVRSAERLMTFYLGQIADPAWPRIETRLALVDQARENLRRVVRGLPARERVYGEIRARANTRFPALTVARMVGEQDQALITGSSVVNGAYTREAWEKFVQPALREAATHDLQSADWVLKSAARDDLTLEGSPEQIQKGLLQLYQADYVREWQKFVQGVNIAPLHGFDAAVVAVNRLGDPVASPLLKLFSSIAQQTSWDNAGTARAEVAQARSGLLEWFNSVVLRRTSPPASINVPLPAAGAAGTIGREFSVFSHLVAGGDKDATLMRTYLEALARVRGRLNQLKNQGDPGPGARQLMQQTLEGTGSELADALRLVDEQMLTGASDAHKQLLRPLLVRPLMQTFAVLVAPVEAELNKTWVAQVYGPFRQSLAHKYPFSPAAREEASAEDIGRIFGPEGAIARYSSSVMGALVIRRGDLLAARTWAEMGIQLSPAMAARLAGWMAPAGTAAATARSTAAQTLFQLQPMPAQGAMEYTIDIDGQQLRYRNTPPQWASMVHPAGQGGSGARITAVALDGRSIEVFNESGPAGLKRMIEAASKQKREGGVFELHWQAGGLNIPVALKIISSPESAVAESGESGLRGLQLPESIVGAQP</sequence>
<dbReference type="InterPro" id="IPR010623">
    <property type="entry name" value="IcmF_C"/>
</dbReference>
<feature type="transmembrane region" description="Helical" evidence="3">
    <location>
        <begin position="37"/>
        <end position="58"/>
    </location>
</feature>
<evidence type="ECO:0000313" key="9">
    <source>
        <dbReference type="Proteomes" id="UP000478090"/>
    </source>
</evidence>
<keyword evidence="3" id="KW-0812">Transmembrane</keyword>
<evidence type="ECO:0000259" key="4">
    <source>
        <dbReference type="Pfam" id="PF06744"/>
    </source>
</evidence>
<evidence type="ECO:0000259" key="6">
    <source>
        <dbReference type="Pfam" id="PF14331"/>
    </source>
</evidence>
<dbReference type="Proteomes" id="UP000478090">
    <property type="component" value="Unassembled WGS sequence"/>
</dbReference>
<dbReference type="InterPro" id="IPR048677">
    <property type="entry name" value="TssM1_hel"/>
</dbReference>
<feature type="region of interest" description="Disordered" evidence="2">
    <location>
        <begin position="1206"/>
        <end position="1225"/>
    </location>
</feature>
<name>A0ABW9VQK4_9BURK</name>
<reference evidence="8 9" key="1">
    <citation type="submission" date="2019-12" db="EMBL/GenBank/DDBJ databases">
        <title>Novel species isolated from a subtropical stream in China.</title>
        <authorList>
            <person name="Lu H."/>
        </authorList>
    </citation>
    <scope>NUCLEOTIDE SEQUENCE [LARGE SCALE GENOMIC DNA]</scope>
    <source>
        <strain evidence="8 9">CY13W</strain>
    </source>
</reference>
<feature type="coiled-coil region" evidence="1">
    <location>
        <begin position="476"/>
        <end position="506"/>
    </location>
</feature>
<keyword evidence="9" id="KW-1185">Reference proteome</keyword>
<evidence type="ECO:0000256" key="1">
    <source>
        <dbReference type="SAM" id="Coils"/>
    </source>
</evidence>
<evidence type="ECO:0000256" key="2">
    <source>
        <dbReference type="SAM" id="MobiDB-lite"/>
    </source>
</evidence>
<dbReference type="NCBIfam" id="TIGR03348">
    <property type="entry name" value="VI_IcmF"/>
    <property type="match status" value="1"/>
</dbReference>
<keyword evidence="3" id="KW-0472">Membrane</keyword>
<feature type="domain" description="Type VI secretion system component TssM1 helical" evidence="7">
    <location>
        <begin position="981"/>
        <end position="1067"/>
    </location>
</feature>
<evidence type="ECO:0000256" key="3">
    <source>
        <dbReference type="SAM" id="Phobius"/>
    </source>
</evidence>
<evidence type="ECO:0000259" key="7">
    <source>
        <dbReference type="Pfam" id="PF21070"/>
    </source>
</evidence>
<dbReference type="Pfam" id="PF06761">
    <property type="entry name" value="IcmF-related"/>
    <property type="match status" value="1"/>
</dbReference>
<organism evidence="8 9">
    <name type="scientific">Duganella qianjiadongensis</name>
    <dbReference type="NCBI Taxonomy" id="2692176"/>
    <lineage>
        <taxon>Bacteria</taxon>
        <taxon>Pseudomonadati</taxon>
        <taxon>Pseudomonadota</taxon>
        <taxon>Betaproteobacteria</taxon>
        <taxon>Burkholderiales</taxon>
        <taxon>Oxalobacteraceae</taxon>
        <taxon>Telluria group</taxon>
        <taxon>Duganella</taxon>
    </lineage>
</organism>
<proteinExistence type="predicted"/>
<feature type="domain" description="Type VI secretion system IcmF C-terminal" evidence="4">
    <location>
        <begin position="1093"/>
        <end position="1194"/>
    </location>
</feature>
<dbReference type="Pfam" id="PF06744">
    <property type="entry name" value="IcmF_C"/>
    <property type="match status" value="1"/>
</dbReference>
<comment type="caution">
    <text evidence="8">The sequence shown here is derived from an EMBL/GenBank/DDBJ whole genome shotgun (WGS) entry which is preliminary data.</text>
</comment>
<dbReference type="InterPro" id="IPR017731">
    <property type="entry name" value="TssM1-like"/>
</dbReference>
<dbReference type="InterPro" id="IPR027417">
    <property type="entry name" value="P-loop_NTPase"/>
</dbReference>
<evidence type="ECO:0000259" key="5">
    <source>
        <dbReference type="Pfam" id="PF06761"/>
    </source>
</evidence>
<dbReference type="SUPFAM" id="SSF52540">
    <property type="entry name" value="P-loop containing nucleoside triphosphate hydrolases"/>
    <property type="match status" value="1"/>
</dbReference>
<dbReference type="Pfam" id="PF21070">
    <property type="entry name" value="IcmF_helical"/>
    <property type="match status" value="1"/>
</dbReference>